<organism evidence="20 21">
    <name type="scientific">Chelatococcus asaccharovorans</name>
    <dbReference type="NCBI Taxonomy" id="28210"/>
    <lineage>
        <taxon>Bacteria</taxon>
        <taxon>Pseudomonadati</taxon>
        <taxon>Pseudomonadota</taxon>
        <taxon>Alphaproteobacteria</taxon>
        <taxon>Hyphomicrobiales</taxon>
        <taxon>Chelatococcaceae</taxon>
        <taxon>Chelatococcus</taxon>
    </lineage>
</organism>
<evidence type="ECO:0000256" key="18">
    <source>
        <dbReference type="ARBA" id="ARBA00049504"/>
    </source>
</evidence>
<evidence type="ECO:0000256" key="15">
    <source>
        <dbReference type="ARBA" id="ARBA00032605"/>
    </source>
</evidence>
<name>A0A2V3TU96_9HYPH</name>
<dbReference type="PANTHER" id="PTHR34148:SF1">
    <property type="entry name" value="ADENOSYLCOBINAMIDE-GDP RIBAZOLETRANSFERASE"/>
    <property type="match status" value="1"/>
</dbReference>
<keyword evidence="9 19" id="KW-0808">Transferase</keyword>
<dbReference type="RefSeq" id="WP_110378086.1">
    <property type="nucleotide sequence ID" value="NZ_JAHBRY010000001.1"/>
</dbReference>
<evidence type="ECO:0000256" key="12">
    <source>
        <dbReference type="ARBA" id="ARBA00022989"/>
    </source>
</evidence>
<dbReference type="OrthoDB" id="9794626at2"/>
<keyword evidence="10 19" id="KW-0812">Transmembrane</keyword>
<feature type="transmembrane region" description="Helical" evidence="19">
    <location>
        <begin position="133"/>
        <end position="156"/>
    </location>
</feature>
<dbReference type="GO" id="GO:0051073">
    <property type="term" value="F:adenosylcobinamide-GDP ribazoletransferase activity"/>
    <property type="evidence" value="ECO:0007669"/>
    <property type="project" value="UniProtKB-UniRule"/>
</dbReference>
<dbReference type="HAMAP" id="MF_00719">
    <property type="entry name" value="CobS"/>
    <property type="match status" value="1"/>
</dbReference>
<feature type="transmembrane region" description="Helical" evidence="19">
    <location>
        <begin position="85"/>
        <end position="103"/>
    </location>
</feature>
<dbReference type="UniPathway" id="UPA00148">
    <property type="reaction ID" value="UER00238"/>
</dbReference>
<dbReference type="Proteomes" id="UP000248021">
    <property type="component" value="Unassembled WGS sequence"/>
</dbReference>
<dbReference type="EC" id="2.7.8.26" evidence="5 19"/>
<dbReference type="GO" id="GO:0009236">
    <property type="term" value="P:cobalamin biosynthetic process"/>
    <property type="evidence" value="ECO:0007669"/>
    <property type="project" value="UniProtKB-UniRule"/>
</dbReference>
<keyword evidence="11 19" id="KW-0460">Magnesium</keyword>
<keyword evidence="7 19" id="KW-1003">Cell membrane</keyword>
<dbReference type="GO" id="GO:0005886">
    <property type="term" value="C:plasma membrane"/>
    <property type="evidence" value="ECO:0007669"/>
    <property type="project" value="UniProtKB-SubCell"/>
</dbReference>
<evidence type="ECO:0000256" key="19">
    <source>
        <dbReference type="HAMAP-Rule" id="MF_00719"/>
    </source>
</evidence>
<feature type="transmembrane region" description="Helical" evidence="19">
    <location>
        <begin position="203"/>
        <end position="220"/>
    </location>
</feature>
<evidence type="ECO:0000256" key="9">
    <source>
        <dbReference type="ARBA" id="ARBA00022679"/>
    </source>
</evidence>
<comment type="subcellular location">
    <subcellularLocation>
        <location evidence="2 19">Cell membrane</location>
        <topology evidence="2 19">Multi-pass membrane protein</topology>
    </subcellularLocation>
</comment>
<evidence type="ECO:0000256" key="14">
    <source>
        <dbReference type="ARBA" id="ARBA00025228"/>
    </source>
</evidence>
<evidence type="ECO:0000256" key="11">
    <source>
        <dbReference type="ARBA" id="ARBA00022842"/>
    </source>
</evidence>
<proteinExistence type="inferred from homology"/>
<evidence type="ECO:0000256" key="1">
    <source>
        <dbReference type="ARBA" id="ARBA00001946"/>
    </source>
</evidence>
<feature type="transmembrane region" description="Helical" evidence="19">
    <location>
        <begin position="162"/>
        <end position="183"/>
    </location>
</feature>
<keyword evidence="8 19" id="KW-0169">Cobalamin biosynthesis</keyword>
<comment type="catalytic activity">
    <reaction evidence="17 19">
        <text>alpha-ribazole + adenosylcob(III)inamide-GDP = adenosylcob(III)alamin + GMP + H(+)</text>
        <dbReference type="Rhea" id="RHEA:16049"/>
        <dbReference type="ChEBI" id="CHEBI:10329"/>
        <dbReference type="ChEBI" id="CHEBI:15378"/>
        <dbReference type="ChEBI" id="CHEBI:18408"/>
        <dbReference type="ChEBI" id="CHEBI:58115"/>
        <dbReference type="ChEBI" id="CHEBI:60487"/>
        <dbReference type="EC" id="2.7.8.26"/>
    </reaction>
</comment>
<comment type="caution">
    <text evidence="20">The sequence shown here is derived from an EMBL/GenBank/DDBJ whole genome shotgun (WGS) entry which is preliminary data.</text>
</comment>
<evidence type="ECO:0000256" key="2">
    <source>
        <dbReference type="ARBA" id="ARBA00004651"/>
    </source>
</evidence>
<evidence type="ECO:0000256" key="17">
    <source>
        <dbReference type="ARBA" id="ARBA00048623"/>
    </source>
</evidence>
<evidence type="ECO:0000313" key="21">
    <source>
        <dbReference type="Proteomes" id="UP000248021"/>
    </source>
</evidence>
<evidence type="ECO:0000256" key="4">
    <source>
        <dbReference type="ARBA" id="ARBA00010561"/>
    </source>
</evidence>
<evidence type="ECO:0000256" key="13">
    <source>
        <dbReference type="ARBA" id="ARBA00023136"/>
    </source>
</evidence>
<evidence type="ECO:0000256" key="8">
    <source>
        <dbReference type="ARBA" id="ARBA00022573"/>
    </source>
</evidence>
<feature type="transmembrane region" description="Helical" evidence="19">
    <location>
        <begin position="226"/>
        <end position="245"/>
    </location>
</feature>
<evidence type="ECO:0000256" key="5">
    <source>
        <dbReference type="ARBA" id="ARBA00013200"/>
    </source>
</evidence>
<evidence type="ECO:0000313" key="20">
    <source>
        <dbReference type="EMBL" id="PXW52182.1"/>
    </source>
</evidence>
<dbReference type="PANTHER" id="PTHR34148">
    <property type="entry name" value="ADENOSYLCOBINAMIDE-GDP RIBAZOLETRANSFERASE"/>
    <property type="match status" value="1"/>
</dbReference>
<dbReference type="InterPro" id="IPR003805">
    <property type="entry name" value="CobS"/>
</dbReference>
<evidence type="ECO:0000256" key="7">
    <source>
        <dbReference type="ARBA" id="ARBA00022475"/>
    </source>
</evidence>
<dbReference type="AlphaFoldDB" id="A0A2V3TU96"/>
<evidence type="ECO:0000256" key="3">
    <source>
        <dbReference type="ARBA" id="ARBA00004663"/>
    </source>
</evidence>
<dbReference type="NCBIfam" id="TIGR00317">
    <property type="entry name" value="cobS"/>
    <property type="match status" value="1"/>
</dbReference>
<accession>A0A2V3TU96</accession>
<evidence type="ECO:0000256" key="10">
    <source>
        <dbReference type="ARBA" id="ARBA00022692"/>
    </source>
</evidence>
<keyword evidence="21" id="KW-1185">Reference proteome</keyword>
<comment type="catalytic activity">
    <reaction evidence="18 19">
        <text>alpha-ribazole 5'-phosphate + adenosylcob(III)inamide-GDP = adenosylcob(III)alamin 5'-phosphate + GMP + H(+)</text>
        <dbReference type="Rhea" id="RHEA:23560"/>
        <dbReference type="ChEBI" id="CHEBI:15378"/>
        <dbReference type="ChEBI" id="CHEBI:57918"/>
        <dbReference type="ChEBI" id="CHEBI:58115"/>
        <dbReference type="ChEBI" id="CHEBI:60487"/>
        <dbReference type="ChEBI" id="CHEBI:60493"/>
        <dbReference type="EC" id="2.7.8.26"/>
    </reaction>
</comment>
<comment type="function">
    <text evidence="14 19">Joins adenosylcobinamide-GDP and alpha-ribazole to generate adenosylcobalamin (Ado-cobalamin). Also synthesizes adenosylcobalamin 5'-phosphate from adenosylcobinamide-GDP and alpha-ribazole 5'-phosphate.</text>
</comment>
<comment type="pathway">
    <text evidence="3 19">Cofactor biosynthesis; adenosylcobalamin biosynthesis; adenosylcobalamin from cob(II)yrinate a,c-diamide: step 7/7.</text>
</comment>
<sequence>MTGSNDDRGARRIAAPGGWRGLAADAAACLAFYSRLPVPQGWLPDGGKAPPDFGVMIRALPLAGAVLGLCGGLVMAAGLSLGIGALPSAVLAVAALTAITGALHEDGWSDTADGLFGGRTRERRLEIMRDSRIGAFGAAALCLGLLLRVALLAEFASRMPPLAVVAAIVVAAAVSRTAGLLPLAVLPPARPAGAGARAGRPDATALSVAALLCLALIIVARLVAGLAIGPAAVGALAAIAAAWGITRLARTKLGGHTGDIAGAAQQAAEMAFFFGILAMSP</sequence>
<gene>
    <name evidence="19" type="primary">cobS</name>
    <name evidence="20" type="ORF">C7450_11745</name>
</gene>
<reference evidence="20 21" key="1">
    <citation type="submission" date="2018-05" db="EMBL/GenBank/DDBJ databases">
        <title>Genomic Encyclopedia of Type Strains, Phase IV (KMG-IV): sequencing the most valuable type-strain genomes for metagenomic binning, comparative biology and taxonomic classification.</title>
        <authorList>
            <person name="Goeker M."/>
        </authorList>
    </citation>
    <scope>NUCLEOTIDE SEQUENCE [LARGE SCALE GENOMIC DNA]</scope>
    <source>
        <strain evidence="20 21">DSM 6462</strain>
    </source>
</reference>
<comment type="cofactor">
    <cofactor evidence="1 19">
        <name>Mg(2+)</name>
        <dbReference type="ChEBI" id="CHEBI:18420"/>
    </cofactor>
</comment>
<dbReference type="EMBL" id="QJJK01000017">
    <property type="protein sequence ID" value="PXW52182.1"/>
    <property type="molecule type" value="Genomic_DNA"/>
</dbReference>
<keyword evidence="12 19" id="KW-1133">Transmembrane helix</keyword>
<feature type="transmembrane region" description="Helical" evidence="19">
    <location>
        <begin position="59"/>
        <end position="79"/>
    </location>
</feature>
<comment type="similarity">
    <text evidence="4 19">Belongs to the CobS family.</text>
</comment>
<evidence type="ECO:0000256" key="6">
    <source>
        <dbReference type="ARBA" id="ARBA00015850"/>
    </source>
</evidence>
<protein>
    <recommendedName>
        <fullName evidence="6 19">Adenosylcobinamide-GDP ribazoletransferase</fullName>
        <ecNumber evidence="5 19">2.7.8.26</ecNumber>
    </recommendedName>
    <alternativeName>
        <fullName evidence="16 19">Cobalamin synthase</fullName>
    </alternativeName>
    <alternativeName>
        <fullName evidence="15 19">Cobalamin-5'-phosphate synthase</fullName>
    </alternativeName>
</protein>
<dbReference type="Pfam" id="PF02654">
    <property type="entry name" value="CobS"/>
    <property type="match status" value="1"/>
</dbReference>
<keyword evidence="13 19" id="KW-0472">Membrane</keyword>
<evidence type="ECO:0000256" key="16">
    <source>
        <dbReference type="ARBA" id="ARBA00032853"/>
    </source>
</evidence>
<dbReference type="GO" id="GO:0008818">
    <property type="term" value="F:cobalamin 5'-phosphate synthase activity"/>
    <property type="evidence" value="ECO:0007669"/>
    <property type="project" value="UniProtKB-UniRule"/>
</dbReference>